<dbReference type="Gene3D" id="3.30.70.260">
    <property type="match status" value="1"/>
</dbReference>
<keyword evidence="6 10" id="KW-0456">Lyase</keyword>
<protein>
    <recommendedName>
        <fullName evidence="2">prephenate dehydratase</fullName>
        <ecNumber evidence="2">4.2.1.51</ecNumber>
    </recommendedName>
</protein>
<evidence type="ECO:0000256" key="4">
    <source>
        <dbReference type="ARBA" id="ARBA00023141"/>
    </source>
</evidence>
<keyword evidence="4" id="KW-0057">Aromatic amino acid biosynthesis</keyword>
<dbReference type="Gene3D" id="3.40.190.10">
    <property type="entry name" value="Periplasmic binding protein-like II"/>
    <property type="match status" value="2"/>
</dbReference>
<evidence type="ECO:0000259" key="9">
    <source>
        <dbReference type="PROSITE" id="PS51671"/>
    </source>
</evidence>
<feature type="domain" description="Prephenate dehydratase" evidence="8">
    <location>
        <begin position="2"/>
        <end position="180"/>
    </location>
</feature>
<dbReference type="PIRSF" id="PIRSF001500">
    <property type="entry name" value="Chor_mut_pdt_Ppr"/>
    <property type="match status" value="1"/>
</dbReference>
<feature type="domain" description="ACT" evidence="9">
    <location>
        <begin position="192"/>
        <end position="268"/>
    </location>
</feature>
<dbReference type="InterPro" id="IPR001086">
    <property type="entry name" value="Preph_deHydtase"/>
</dbReference>
<dbReference type="CDD" id="cd04905">
    <property type="entry name" value="ACT_CM-PDT"/>
    <property type="match status" value="1"/>
</dbReference>
<evidence type="ECO:0000256" key="5">
    <source>
        <dbReference type="ARBA" id="ARBA00023222"/>
    </source>
</evidence>
<dbReference type="GO" id="GO:0004664">
    <property type="term" value="F:prephenate dehydratase activity"/>
    <property type="evidence" value="ECO:0007669"/>
    <property type="project" value="UniProtKB-EC"/>
</dbReference>
<name>A0ABV2LR72_9FLAO</name>
<evidence type="ECO:0000256" key="3">
    <source>
        <dbReference type="ARBA" id="ARBA00022605"/>
    </source>
</evidence>
<dbReference type="PROSITE" id="PS51171">
    <property type="entry name" value="PREPHENATE_DEHYDR_3"/>
    <property type="match status" value="1"/>
</dbReference>
<evidence type="ECO:0000256" key="7">
    <source>
        <dbReference type="ARBA" id="ARBA00047848"/>
    </source>
</evidence>
<keyword evidence="11" id="KW-1185">Reference proteome</keyword>
<evidence type="ECO:0000313" key="10">
    <source>
        <dbReference type="EMBL" id="MET3731061.1"/>
    </source>
</evidence>
<dbReference type="EC" id="4.2.1.51" evidence="2"/>
<evidence type="ECO:0000259" key="8">
    <source>
        <dbReference type="PROSITE" id="PS51171"/>
    </source>
</evidence>
<proteinExistence type="predicted"/>
<dbReference type="Pfam" id="PF00800">
    <property type="entry name" value="PDT"/>
    <property type="match status" value="1"/>
</dbReference>
<dbReference type="PANTHER" id="PTHR21022:SF19">
    <property type="entry name" value="PREPHENATE DEHYDRATASE-RELATED"/>
    <property type="match status" value="1"/>
</dbReference>
<comment type="caution">
    <text evidence="10">The sequence shown here is derived from an EMBL/GenBank/DDBJ whole genome shotgun (WGS) entry which is preliminary data.</text>
</comment>
<dbReference type="CDD" id="cd13631">
    <property type="entry name" value="PBP2_Ct-PDT_like"/>
    <property type="match status" value="1"/>
</dbReference>
<keyword evidence="3" id="KW-0028">Amino-acid biosynthesis</keyword>
<accession>A0ABV2LR72</accession>
<keyword evidence="5" id="KW-0584">Phenylalanine biosynthesis</keyword>
<comment type="catalytic activity">
    <reaction evidence="7">
        <text>prephenate + H(+) = 3-phenylpyruvate + CO2 + H2O</text>
        <dbReference type="Rhea" id="RHEA:21648"/>
        <dbReference type="ChEBI" id="CHEBI:15377"/>
        <dbReference type="ChEBI" id="CHEBI:15378"/>
        <dbReference type="ChEBI" id="CHEBI:16526"/>
        <dbReference type="ChEBI" id="CHEBI:18005"/>
        <dbReference type="ChEBI" id="CHEBI:29934"/>
        <dbReference type="EC" id="4.2.1.51"/>
    </reaction>
</comment>
<evidence type="ECO:0000256" key="1">
    <source>
        <dbReference type="ARBA" id="ARBA00004741"/>
    </source>
</evidence>
<dbReference type="PANTHER" id="PTHR21022">
    <property type="entry name" value="PREPHENATE DEHYDRATASE P PROTEIN"/>
    <property type="match status" value="1"/>
</dbReference>
<dbReference type="Proteomes" id="UP001549146">
    <property type="component" value="Unassembled WGS sequence"/>
</dbReference>
<dbReference type="EMBL" id="JBEPMO010000002">
    <property type="protein sequence ID" value="MET3731061.1"/>
    <property type="molecule type" value="Genomic_DNA"/>
</dbReference>
<evidence type="ECO:0000313" key="11">
    <source>
        <dbReference type="Proteomes" id="UP001549146"/>
    </source>
</evidence>
<reference evidence="10 11" key="1">
    <citation type="submission" date="2024-06" db="EMBL/GenBank/DDBJ databases">
        <title>Genomic Encyclopedia of Type Strains, Phase IV (KMG-IV): sequencing the most valuable type-strain genomes for metagenomic binning, comparative biology and taxonomic classification.</title>
        <authorList>
            <person name="Goeker M."/>
        </authorList>
    </citation>
    <scope>NUCLEOTIDE SEQUENCE [LARGE SCALE GENOMIC DNA]</scope>
    <source>
        <strain evidence="10 11">DSM 29388</strain>
    </source>
</reference>
<gene>
    <name evidence="10" type="ORF">ABID46_000620</name>
</gene>
<comment type="pathway">
    <text evidence="1">Amino-acid biosynthesis; L-phenylalanine biosynthesis; phenylpyruvate from prephenate: step 1/1.</text>
</comment>
<dbReference type="PROSITE" id="PS51671">
    <property type="entry name" value="ACT"/>
    <property type="match status" value="1"/>
</dbReference>
<evidence type="ECO:0000256" key="6">
    <source>
        <dbReference type="ARBA" id="ARBA00023239"/>
    </source>
</evidence>
<dbReference type="SUPFAM" id="SSF53850">
    <property type="entry name" value="Periplasmic binding protein-like II"/>
    <property type="match status" value="1"/>
</dbReference>
<dbReference type="InterPro" id="IPR045865">
    <property type="entry name" value="ACT-like_dom_sf"/>
</dbReference>
<dbReference type="InterPro" id="IPR002912">
    <property type="entry name" value="ACT_dom"/>
</dbReference>
<organism evidence="10 11">
    <name type="scientific">Moheibacter stercoris</name>
    <dbReference type="NCBI Taxonomy" id="1628251"/>
    <lineage>
        <taxon>Bacteria</taxon>
        <taxon>Pseudomonadati</taxon>
        <taxon>Bacteroidota</taxon>
        <taxon>Flavobacteriia</taxon>
        <taxon>Flavobacteriales</taxon>
        <taxon>Weeksellaceae</taxon>
        <taxon>Moheibacter</taxon>
    </lineage>
</organism>
<dbReference type="InterPro" id="IPR008242">
    <property type="entry name" value="Chor_mutase/pphenate_deHydtase"/>
</dbReference>
<sequence>MKIVIQGTKGSYHHQAAAKFFAEDATDLLEVESFKKVAQTIYKLQADYGLIAIENTIAGTILPNYSLISKYDLKIVGEVHLPIQHQLMALPGTKFEDIVEIQSHPMAILQCDQFLEHHSNIRIVETSDTATTAKRISEQNIQNVAAIASTLSADLYGLEIIKPNIQTFEKNFTRFFVVAKEASTPNKFDKASILFTTPHQSGSLASILNELVYLNINMEKIQSVPIMDKPWDYAFHVDISFDDMEDFHLLMKRIELKTNYLKILGQYKKENKADCQLKTQENHSIIL</sequence>
<dbReference type="SUPFAM" id="SSF55021">
    <property type="entry name" value="ACT-like"/>
    <property type="match status" value="1"/>
</dbReference>
<dbReference type="RefSeq" id="WP_354506959.1">
    <property type="nucleotide sequence ID" value="NZ_JBEPMO010000002.1"/>
</dbReference>
<evidence type="ECO:0000256" key="2">
    <source>
        <dbReference type="ARBA" id="ARBA00013147"/>
    </source>
</evidence>